<dbReference type="VEuPathDB" id="FungiDB:C5L36_0D05040"/>
<protein>
    <submittedName>
        <fullName evidence="1">Uncharacterized protein</fullName>
    </submittedName>
</protein>
<dbReference type="KEGG" id="pkz:C5L36_0D05040"/>
<evidence type="ECO:0000313" key="1">
    <source>
        <dbReference type="EMBL" id="AWU77778.1"/>
    </source>
</evidence>
<evidence type="ECO:0000313" key="2">
    <source>
        <dbReference type="Proteomes" id="UP000249293"/>
    </source>
</evidence>
<accession>A0A2U9RA30</accession>
<sequence>MSPPNRQYMSSSASARLNSTTIDNNLPLYGNKDSSEHSNTLSIKDSDMSNQILSNDLNIKTSNHVMSQNNNVPTNYNLTMQGDVVRFPVVQPTYPSVIFHEQPQPSSYHSFDHHRQKIEFKQQQMSYENIHNTQCNPLYLHHPLAQHHQILLQPQDINQYQPMQPLDQFNQPQQQAQNYAFQREVIQPQQQQIYHPYQSGYVQQHVQQHQPHYINQPRLHSPYQFVSNRVNKPPHTNSHNHRNHLKFLSSFPSCDQTRVIDYRYDRSLSNPQSIQWFEQSVYNLNPSFDSRSYTNRSNSSIQFDNSFQDLSNAASSAPSPYMKPPMGQQQLKVFQKNHFSTNITPTYTDLQDNHHLPGDSLSFIGMHVPYPDLNYLNLAREPNVESSGLALSNKCSTFEPMFNEKQFKTQSDDLKIINIPNDHPSPLSGASPFDAANHATTVDTKANNNDDSNFGNQSLLATLFISKFNSTRFLKFAEIHFSSFLQTIEKLNISADQFPSYDIDSDKCFRKSREKLLLQWNDTQSSLSLNFCTCMKFVSYDSKPSACPFKCEEPILNHKNVTFSIELFNNFIISILNNKSLRSYLKNTIRPQKDSRSNTYYLQGVHDGSIYSDEKDADLDFIFTFTIVSPNLKMKNPNSDNYAPLCLVLNELPPELKYRPEFVFLICFNDLNQPEPIVNKLLEPIFLYFEHLRNNPLRISLNRHEYRFKILLLFGLSNADNNKRNLLNASNVTLDYPCSLCPIPSVTVENQSCVTYSLVYNSRKIERIDKNNYKETVVEPMIRFSERKREKLYKTKVLDSLNFSKHVFVDPLNATLLCVFKNGILRVCIDYLKSNRLSSIEQSIKTAHELENLFKNPKIVSQLTNSIFSVPTDSIDIDDLKVLQRILPFFFRFELSEMFDASSRLKENITYRLKSLSVLLELNSYISVLFCSEITKSSLQLIKKGFSSLIEEIENLSKSNKFEHLNKLLNVSLHYMIHLYNDWEKFGTPNVASLLEMDKAIDKYGELVGTNAKPLKEKELCDRVKLLNIQNCMKVFNYRVPKYSTFEFMEIVPIPGNQLSQRWRVKVNEFCNRFLSKKEGYFEDGNYISFENIGLFRKDHIENRPSLQPTRFNLARIRNFRRSVGWRYIYINSMNQITHMNHETNEKVSAVFIEYRMTNTEKWYCQTTRDRPKFQVSESLSMDAPSREMKSVWLDDIRLVNLRVVGETHWIYDPHLTLDSVFNI</sequence>
<keyword evidence="2" id="KW-1185">Reference proteome</keyword>
<gene>
    <name evidence="1" type="ORF">C5L36_0D05040</name>
</gene>
<dbReference type="AlphaFoldDB" id="A0A2U9RA30"/>
<dbReference type="OrthoDB" id="3997844at2759"/>
<proteinExistence type="predicted"/>
<reference evidence="1 2" key="1">
    <citation type="submission" date="2018-06" db="EMBL/GenBank/DDBJ databases">
        <title>Population genomics shows no distinction between pathogenic Candida krusei and environmental Pichia kudriavzevii: One species, four names.</title>
        <authorList>
            <person name="Douglass A.P."/>
            <person name="Offei B."/>
            <person name="Braun-Galleani S."/>
            <person name="Coughlan A.Y."/>
            <person name="Martos A."/>
            <person name="Ortiz-Merino R.A."/>
            <person name="Byrne K.P."/>
            <person name="Wolfe K.H."/>
        </authorList>
    </citation>
    <scope>NUCLEOTIDE SEQUENCE [LARGE SCALE GENOMIC DNA]</scope>
    <source>
        <strain evidence="1 2">CBS573</strain>
    </source>
</reference>
<dbReference type="GeneID" id="40385607"/>
<organism evidence="1 2">
    <name type="scientific">Pichia kudriavzevii</name>
    <name type="common">Yeast</name>
    <name type="synonym">Issatchenkia orientalis</name>
    <dbReference type="NCBI Taxonomy" id="4909"/>
    <lineage>
        <taxon>Eukaryota</taxon>
        <taxon>Fungi</taxon>
        <taxon>Dikarya</taxon>
        <taxon>Ascomycota</taxon>
        <taxon>Saccharomycotina</taxon>
        <taxon>Pichiomycetes</taxon>
        <taxon>Pichiales</taxon>
        <taxon>Pichiaceae</taxon>
        <taxon>Pichia</taxon>
    </lineage>
</organism>
<dbReference type="RefSeq" id="XP_029323255.1">
    <property type="nucleotide sequence ID" value="XM_029467395.1"/>
</dbReference>
<dbReference type="EMBL" id="CP028776">
    <property type="protein sequence ID" value="AWU77778.1"/>
    <property type="molecule type" value="Genomic_DNA"/>
</dbReference>
<dbReference type="Proteomes" id="UP000249293">
    <property type="component" value="Chromosome 4"/>
</dbReference>
<name>A0A2U9RA30_PICKU</name>